<name>A0A7D4TXL0_9SPHI</name>
<keyword evidence="1" id="KW-0732">Signal</keyword>
<organism evidence="2 3">
    <name type="scientific">Mucilaginibacter mali</name>
    <dbReference type="NCBI Taxonomy" id="2740462"/>
    <lineage>
        <taxon>Bacteria</taxon>
        <taxon>Pseudomonadati</taxon>
        <taxon>Bacteroidota</taxon>
        <taxon>Sphingobacteriia</taxon>
        <taxon>Sphingobacteriales</taxon>
        <taxon>Sphingobacteriaceae</taxon>
        <taxon>Mucilaginibacter</taxon>
    </lineage>
</organism>
<keyword evidence="3" id="KW-1185">Reference proteome</keyword>
<gene>
    <name evidence="2" type="ORF">HQ865_22715</name>
</gene>
<reference evidence="2 3" key="1">
    <citation type="submission" date="2020-05" db="EMBL/GenBank/DDBJ databases">
        <title>Mucilaginibacter mali sp. nov.</title>
        <authorList>
            <person name="Kim H.S."/>
            <person name="Lee K.C."/>
            <person name="Suh M.K."/>
            <person name="Kim J.-S."/>
            <person name="Han K.-I."/>
            <person name="Eom M.K."/>
            <person name="Shin Y.K."/>
            <person name="Lee J.-S."/>
        </authorList>
    </citation>
    <scope>NUCLEOTIDE SEQUENCE [LARGE SCALE GENOMIC DNA]</scope>
    <source>
        <strain evidence="2 3">G2-14</strain>
    </source>
</reference>
<proteinExistence type="predicted"/>
<dbReference type="PROSITE" id="PS51257">
    <property type="entry name" value="PROKAR_LIPOPROTEIN"/>
    <property type="match status" value="1"/>
</dbReference>
<dbReference type="KEGG" id="mmab:HQ865_22715"/>
<evidence type="ECO:0000313" key="3">
    <source>
        <dbReference type="Proteomes" id="UP000505355"/>
    </source>
</evidence>
<accession>A0A7D4TXL0</accession>
<evidence type="ECO:0008006" key="4">
    <source>
        <dbReference type="Google" id="ProtNLM"/>
    </source>
</evidence>
<dbReference type="Proteomes" id="UP000505355">
    <property type="component" value="Chromosome"/>
</dbReference>
<evidence type="ECO:0000256" key="1">
    <source>
        <dbReference type="SAM" id="SignalP"/>
    </source>
</evidence>
<dbReference type="RefSeq" id="WP_173417105.1">
    <property type="nucleotide sequence ID" value="NZ_CP054139.1"/>
</dbReference>
<sequence length="158" mass="17819">MRTNLFNPYKITAAICLMLSCLTAAAQQGQQKNIKDTSSAKLAAAMSVSKGRAEQIRAALNYKHDEVRRLMRDSSMSVSEKRLRLQHLVMERQRRVDSLITPAEKTKFKQAIGDLSPKQKAHLAEVAKRQETQLNRVPHRQAIKASAKDSVKRIPKVN</sequence>
<protein>
    <recommendedName>
        <fullName evidence="4">Periplasmic heavy metal sensor</fullName>
    </recommendedName>
</protein>
<dbReference type="EMBL" id="CP054139">
    <property type="protein sequence ID" value="QKJ32455.1"/>
    <property type="molecule type" value="Genomic_DNA"/>
</dbReference>
<evidence type="ECO:0000313" key="2">
    <source>
        <dbReference type="EMBL" id="QKJ32455.1"/>
    </source>
</evidence>
<dbReference type="AlphaFoldDB" id="A0A7D4TXL0"/>
<feature type="signal peptide" evidence="1">
    <location>
        <begin position="1"/>
        <end position="26"/>
    </location>
</feature>
<feature type="chain" id="PRO_5028858713" description="Periplasmic heavy metal sensor" evidence="1">
    <location>
        <begin position="27"/>
        <end position="158"/>
    </location>
</feature>